<evidence type="ECO:0000256" key="1">
    <source>
        <dbReference type="ARBA" id="ARBA00022670"/>
    </source>
</evidence>
<evidence type="ECO:0000259" key="7">
    <source>
        <dbReference type="PROSITE" id="PS50240"/>
    </source>
</evidence>
<gene>
    <name evidence="8" type="ORF">BOX15_Mlig019102g1</name>
</gene>
<reference evidence="8 9" key="1">
    <citation type="submission" date="2017-06" db="EMBL/GenBank/DDBJ databases">
        <title>A platform for efficient transgenesis in Macrostomum lignano, a flatworm model organism for stem cell research.</title>
        <authorList>
            <person name="Berezikov E."/>
        </authorList>
    </citation>
    <scope>NUCLEOTIDE SEQUENCE [LARGE SCALE GENOMIC DNA]</scope>
    <source>
        <strain evidence="8">DV1</strain>
        <tissue evidence="8">Whole organism</tissue>
    </source>
</reference>
<dbReference type="InterPro" id="IPR001314">
    <property type="entry name" value="Peptidase_S1A"/>
</dbReference>
<dbReference type="PANTHER" id="PTHR24252">
    <property type="entry name" value="ACROSIN-RELATED"/>
    <property type="match status" value="1"/>
</dbReference>
<dbReference type="PROSITE" id="PS00135">
    <property type="entry name" value="TRYPSIN_SER"/>
    <property type="match status" value="1"/>
</dbReference>
<proteinExistence type="predicted"/>
<evidence type="ECO:0000313" key="8">
    <source>
        <dbReference type="EMBL" id="PAA94878.1"/>
    </source>
</evidence>
<dbReference type="Pfam" id="PF00089">
    <property type="entry name" value="Trypsin"/>
    <property type="match status" value="1"/>
</dbReference>
<comment type="caution">
    <text evidence="8">The sequence shown here is derived from an EMBL/GenBank/DDBJ whole genome shotgun (WGS) entry which is preliminary data.</text>
</comment>
<evidence type="ECO:0000256" key="4">
    <source>
        <dbReference type="ARBA" id="ARBA00022825"/>
    </source>
</evidence>
<keyword evidence="3 6" id="KW-0378">Hydrolase</keyword>
<dbReference type="GO" id="GO:0006508">
    <property type="term" value="P:proteolysis"/>
    <property type="evidence" value="ECO:0007669"/>
    <property type="project" value="UniProtKB-KW"/>
</dbReference>
<evidence type="ECO:0000313" key="9">
    <source>
        <dbReference type="Proteomes" id="UP000215902"/>
    </source>
</evidence>
<keyword evidence="2" id="KW-0732">Signal</keyword>
<name>A0A267H9B2_9PLAT</name>
<dbReference type="CDD" id="cd00190">
    <property type="entry name" value="Tryp_SPc"/>
    <property type="match status" value="1"/>
</dbReference>
<dbReference type="InterPro" id="IPR018114">
    <property type="entry name" value="TRYPSIN_HIS"/>
</dbReference>
<dbReference type="FunFam" id="2.40.10.10:FF:000120">
    <property type="entry name" value="Putative serine protease"/>
    <property type="match status" value="1"/>
</dbReference>
<dbReference type="InterPro" id="IPR001254">
    <property type="entry name" value="Trypsin_dom"/>
</dbReference>
<dbReference type="AlphaFoldDB" id="A0A267H9B2"/>
<evidence type="ECO:0000256" key="5">
    <source>
        <dbReference type="ARBA" id="ARBA00023157"/>
    </source>
</evidence>
<dbReference type="SMART" id="SM00020">
    <property type="entry name" value="Tryp_SPc"/>
    <property type="match status" value="1"/>
</dbReference>
<evidence type="ECO:0000256" key="6">
    <source>
        <dbReference type="RuleBase" id="RU363034"/>
    </source>
</evidence>
<feature type="domain" description="Peptidase S1" evidence="7">
    <location>
        <begin position="115"/>
        <end position="357"/>
    </location>
</feature>
<accession>A0A267H9B2</accession>
<keyword evidence="9" id="KW-1185">Reference proteome</keyword>
<protein>
    <recommendedName>
        <fullName evidence="7">Peptidase S1 domain-containing protein</fullName>
    </recommendedName>
</protein>
<evidence type="ECO:0000256" key="3">
    <source>
        <dbReference type="ARBA" id="ARBA00022801"/>
    </source>
</evidence>
<keyword evidence="4 6" id="KW-0720">Serine protease</keyword>
<dbReference type="Gene3D" id="2.40.10.10">
    <property type="entry name" value="Trypsin-like serine proteases"/>
    <property type="match status" value="1"/>
</dbReference>
<dbReference type="PRINTS" id="PR00722">
    <property type="entry name" value="CHYMOTRYPSIN"/>
</dbReference>
<dbReference type="InterPro" id="IPR043504">
    <property type="entry name" value="Peptidase_S1_PA_chymotrypsin"/>
</dbReference>
<keyword evidence="1 6" id="KW-0645">Protease</keyword>
<evidence type="ECO:0000256" key="2">
    <source>
        <dbReference type="ARBA" id="ARBA00022729"/>
    </source>
</evidence>
<dbReference type="SUPFAM" id="SSF50494">
    <property type="entry name" value="Trypsin-like serine proteases"/>
    <property type="match status" value="1"/>
</dbReference>
<dbReference type="PROSITE" id="PS50240">
    <property type="entry name" value="TRYPSIN_DOM"/>
    <property type="match status" value="1"/>
</dbReference>
<dbReference type="InterPro" id="IPR033116">
    <property type="entry name" value="TRYPSIN_SER"/>
</dbReference>
<dbReference type="GO" id="GO:0004252">
    <property type="term" value="F:serine-type endopeptidase activity"/>
    <property type="evidence" value="ECO:0007669"/>
    <property type="project" value="InterPro"/>
</dbReference>
<organism evidence="8 9">
    <name type="scientific">Macrostomum lignano</name>
    <dbReference type="NCBI Taxonomy" id="282301"/>
    <lineage>
        <taxon>Eukaryota</taxon>
        <taxon>Metazoa</taxon>
        <taxon>Spiralia</taxon>
        <taxon>Lophotrochozoa</taxon>
        <taxon>Platyhelminthes</taxon>
        <taxon>Rhabditophora</taxon>
        <taxon>Macrostomorpha</taxon>
        <taxon>Macrostomida</taxon>
        <taxon>Macrostomidae</taxon>
        <taxon>Macrostomum</taxon>
    </lineage>
</organism>
<dbReference type="EMBL" id="NIVC01000001">
    <property type="protein sequence ID" value="PAA94878.1"/>
    <property type="molecule type" value="Genomic_DNA"/>
</dbReference>
<dbReference type="PROSITE" id="PS00134">
    <property type="entry name" value="TRYPSIN_HIS"/>
    <property type="match status" value="1"/>
</dbReference>
<sequence>MAKNNPEKNRFFASMYTASAALVYSLVFLWTYSAPADGATNGTSNSTCWKVFAGVCVKTGSDGCPFENAWFSWLHCPAGYHCCVPPKRPEQHIERHPIVPCGNRSSTGAADVSLVIGGHLAVAGDWPWLAQILVSRDLSAKTAKDATPRQHCGGVLVHPQWVLSAGHCFAWADASETFSVRLGHTAAGDISVQEFNVSRVVVHERFFQPIYSNDVALLKLDKPAQLLNSVEPICLPEPGEAFDNSIGSVAGWGATEDSDVADRLMETQLPVLSNTRCKELYAGTSRPVYAENICAGFLAGERDACTGDSGGPLMINGQDLWLVAGLVSHGDGCGQAKRPGVYARMSAYAEWVRRNVNS</sequence>
<dbReference type="PANTHER" id="PTHR24252:SF7">
    <property type="entry name" value="HYALIN"/>
    <property type="match status" value="1"/>
</dbReference>
<dbReference type="Proteomes" id="UP000215902">
    <property type="component" value="Unassembled WGS sequence"/>
</dbReference>
<dbReference type="STRING" id="282301.A0A267H9B2"/>
<dbReference type="InterPro" id="IPR009003">
    <property type="entry name" value="Peptidase_S1_PA"/>
</dbReference>
<keyword evidence="5" id="KW-1015">Disulfide bond</keyword>
<dbReference type="OrthoDB" id="10012881at2759"/>